<gene>
    <name evidence="2" type="ORF">NQ318_002369</name>
</gene>
<keyword evidence="1" id="KW-0812">Transmembrane</keyword>
<dbReference type="AlphaFoldDB" id="A0AAV8YFK7"/>
<protein>
    <submittedName>
        <fullName evidence="2">Uncharacterized protein</fullName>
    </submittedName>
</protein>
<feature type="transmembrane region" description="Helical" evidence="1">
    <location>
        <begin position="41"/>
        <end position="59"/>
    </location>
</feature>
<keyword evidence="1" id="KW-1133">Transmembrane helix</keyword>
<evidence type="ECO:0000313" key="3">
    <source>
        <dbReference type="Proteomes" id="UP001162162"/>
    </source>
</evidence>
<organism evidence="2 3">
    <name type="scientific">Aromia moschata</name>
    <dbReference type="NCBI Taxonomy" id="1265417"/>
    <lineage>
        <taxon>Eukaryota</taxon>
        <taxon>Metazoa</taxon>
        <taxon>Ecdysozoa</taxon>
        <taxon>Arthropoda</taxon>
        <taxon>Hexapoda</taxon>
        <taxon>Insecta</taxon>
        <taxon>Pterygota</taxon>
        <taxon>Neoptera</taxon>
        <taxon>Endopterygota</taxon>
        <taxon>Coleoptera</taxon>
        <taxon>Polyphaga</taxon>
        <taxon>Cucujiformia</taxon>
        <taxon>Chrysomeloidea</taxon>
        <taxon>Cerambycidae</taxon>
        <taxon>Cerambycinae</taxon>
        <taxon>Callichromatini</taxon>
        <taxon>Aromia</taxon>
    </lineage>
</organism>
<evidence type="ECO:0000256" key="1">
    <source>
        <dbReference type="SAM" id="Phobius"/>
    </source>
</evidence>
<keyword evidence="3" id="KW-1185">Reference proteome</keyword>
<accession>A0AAV8YFK7</accession>
<reference evidence="2" key="1">
    <citation type="journal article" date="2023" name="Insect Mol. Biol.">
        <title>Genome sequencing provides insights into the evolution of gene families encoding plant cell wall-degrading enzymes in longhorned beetles.</title>
        <authorList>
            <person name="Shin N.R."/>
            <person name="Okamura Y."/>
            <person name="Kirsch R."/>
            <person name="Pauchet Y."/>
        </authorList>
    </citation>
    <scope>NUCLEOTIDE SEQUENCE</scope>
    <source>
        <strain evidence="2">AMC_N1</strain>
    </source>
</reference>
<keyword evidence="1" id="KW-0472">Membrane</keyword>
<dbReference type="Proteomes" id="UP001162162">
    <property type="component" value="Unassembled WGS sequence"/>
</dbReference>
<comment type="caution">
    <text evidence="2">The sequence shown here is derived from an EMBL/GenBank/DDBJ whole genome shotgun (WGS) entry which is preliminary data.</text>
</comment>
<evidence type="ECO:0000313" key="2">
    <source>
        <dbReference type="EMBL" id="KAJ8949962.1"/>
    </source>
</evidence>
<proteinExistence type="predicted"/>
<sequence length="60" mass="6960">MYYIVIREKRDNDTPAVSEVVRNAYTSNVFNSWLNALFNEITFQLIILLSAFLFICLGVL</sequence>
<name>A0AAV8YFK7_9CUCU</name>
<dbReference type="EMBL" id="JAPWTK010000106">
    <property type="protein sequence ID" value="KAJ8949962.1"/>
    <property type="molecule type" value="Genomic_DNA"/>
</dbReference>